<keyword evidence="1" id="KW-1133">Transmembrane helix</keyword>
<keyword evidence="1" id="KW-0472">Membrane</keyword>
<organism evidence="2 3">
    <name type="scientific">Chionoecetes opilio</name>
    <name type="common">Atlantic snow crab</name>
    <name type="synonym">Cancer opilio</name>
    <dbReference type="NCBI Taxonomy" id="41210"/>
    <lineage>
        <taxon>Eukaryota</taxon>
        <taxon>Metazoa</taxon>
        <taxon>Ecdysozoa</taxon>
        <taxon>Arthropoda</taxon>
        <taxon>Crustacea</taxon>
        <taxon>Multicrustacea</taxon>
        <taxon>Malacostraca</taxon>
        <taxon>Eumalacostraca</taxon>
        <taxon>Eucarida</taxon>
        <taxon>Decapoda</taxon>
        <taxon>Pleocyemata</taxon>
        <taxon>Brachyura</taxon>
        <taxon>Eubrachyura</taxon>
        <taxon>Majoidea</taxon>
        <taxon>Majidae</taxon>
        <taxon>Chionoecetes</taxon>
    </lineage>
</organism>
<evidence type="ECO:0000256" key="1">
    <source>
        <dbReference type="SAM" id="Phobius"/>
    </source>
</evidence>
<dbReference type="EMBL" id="JACEEZ010001077">
    <property type="protein sequence ID" value="KAG0729522.1"/>
    <property type="molecule type" value="Genomic_DNA"/>
</dbReference>
<dbReference type="AlphaFoldDB" id="A0A8J4YK83"/>
<proteinExistence type="predicted"/>
<comment type="caution">
    <text evidence="2">The sequence shown here is derived from an EMBL/GenBank/DDBJ whole genome shotgun (WGS) entry which is preliminary data.</text>
</comment>
<evidence type="ECO:0000313" key="3">
    <source>
        <dbReference type="Proteomes" id="UP000770661"/>
    </source>
</evidence>
<feature type="transmembrane region" description="Helical" evidence="1">
    <location>
        <begin position="96"/>
        <end position="119"/>
    </location>
</feature>
<evidence type="ECO:0000313" key="2">
    <source>
        <dbReference type="EMBL" id="KAG0729522.1"/>
    </source>
</evidence>
<dbReference type="Proteomes" id="UP000770661">
    <property type="component" value="Unassembled WGS sequence"/>
</dbReference>
<reference evidence="2" key="1">
    <citation type="submission" date="2020-07" db="EMBL/GenBank/DDBJ databases">
        <title>The High-quality genome of the commercially important snow crab, Chionoecetes opilio.</title>
        <authorList>
            <person name="Jeong J.-H."/>
            <person name="Ryu S."/>
        </authorList>
    </citation>
    <scope>NUCLEOTIDE SEQUENCE</scope>
    <source>
        <strain evidence="2">MADBK_172401_WGS</strain>
        <tissue evidence="2">Digestive gland</tissue>
    </source>
</reference>
<gene>
    <name evidence="2" type="ORF">GWK47_030140</name>
</gene>
<accession>A0A8J4YK83</accession>
<keyword evidence="1" id="KW-0812">Transmembrane</keyword>
<dbReference type="OrthoDB" id="6157510at2759"/>
<name>A0A8J4YK83_CHIOP</name>
<protein>
    <submittedName>
        <fullName evidence="2">Uncharacterized protein</fullName>
    </submittedName>
</protein>
<feature type="transmembrane region" description="Helical" evidence="1">
    <location>
        <begin position="44"/>
        <end position="68"/>
    </location>
</feature>
<sequence length="125" mass="13833">MPRGSQHPRGRREEADSVIMLFGIGTGGLIKKLNQKSSSSSSSLIVKILGFVVSLATATWFIAGNVWVYRAWAKSPDYAHYWFANGCDMTLFRMTFWGIIILDALFGISAIVAILAFLLRGCKSR</sequence>
<keyword evidence="3" id="KW-1185">Reference proteome</keyword>